<dbReference type="VEuPathDB" id="TrichDB:TRFO_32092"/>
<organism evidence="2 3">
    <name type="scientific">Tritrichomonas foetus</name>
    <dbReference type="NCBI Taxonomy" id="1144522"/>
    <lineage>
        <taxon>Eukaryota</taxon>
        <taxon>Metamonada</taxon>
        <taxon>Parabasalia</taxon>
        <taxon>Tritrichomonadida</taxon>
        <taxon>Tritrichomonadidae</taxon>
        <taxon>Tritrichomonas</taxon>
    </lineage>
</organism>
<dbReference type="OrthoDB" id="2556122at2759"/>
<dbReference type="SUPFAM" id="SSF54236">
    <property type="entry name" value="Ubiquitin-like"/>
    <property type="match status" value="1"/>
</dbReference>
<dbReference type="GO" id="GO:0044695">
    <property type="term" value="C:Dsc E3 ubiquitin ligase complex"/>
    <property type="evidence" value="ECO:0007669"/>
    <property type="project" value="InterPro"/>
</dbReference>
<dbReference type="InterPro" id="IPR029071">
    <property type="entry name" value="Ubiquitin-like_domsf"/>
</dbReference>
<gene>
    <name evidence="2" type="ORF">TRFO_32092</name>
</gene>
<dbReference type="RefSeq" id="XP_068354335.1">
    <property type="nucleotide sequence ID" value="XM_068508306.1"/>
</dbReference>
<proteinExistence type="predicted"/>
<name>A0A1J4JPW3_9EUKA</name>
<evidence type="ECO:0008006" key="4">
    <source>
        <dbReference type="Google" id="ProtNLM"/>
    </source>
</evidence>
<dbReference type="PANTHER" id="PTHR28049">
    <property type="entry name" value="TRANSMEMBRANE PROTEIN YOR223W"/>
    <property type="match status" value="1"/>
</dbReference>
<keyword evidence="1" id="KW-1133">Transmembrane helix</keyword>
<feature type="transmembrane region" description="Helical" evidence="1">
    <location>
        <begin position="212"/>
        <end position="229"/>
    </location>
</feature>
<sequence>MDSKRVLHITIIFTDGKKREFNLDASTTKVSDLIGLVHQDQTIIEPPNTTTIILYHGRICSPDDVLGDLESMDEFTVHCFFKVIKLAESQKGDNLDLRGFDRLQRLNYSPEQIARVRANFRAINGIDDQNEQDQIEIEDEWFPAIFSSELPLDSIFDDIDDFPIIDAPVQRSRIAFIWNRNWLFFVTGFLLGYFLGIGAFIFAFLTCRNKKAIFGIFLGSCVHYIRSIVTH</sequence>
<keyword evidence="3" id="KW-1185">Reference proteome</keyword>
<keyword evidence="1" id="KW-0812">Transmembrane</keyword>
<reference evidence="2" key="1">
    <citation type="submission" date="2016-10" db="EMBL/GenBank/DDBJ databases">
        <authorList>
            <person name="Benchimol M."/>
            <person name="Almeida L.G."/>
            <person name="Vasconcelos A.T."/>
            <person name="Perreira-Neves A."/>
            <person name="Rosa I.A."/>
            <person name="Tasca T."/>
            <person name="Bogo M.R."/>
            <person name="de Souza W."/>
        </authorList>
    </citation>
    <scope>NUCLEOTIDE SEQUENCE [LARGE SCALE GENOMIC DNA]</scope>
    <source>
        <strain evidence="2">K</strain>
    </source>
</reference>
<dbReference type="AlphaFoldDB" id="A0A1J4JPW3"/>
<evidence type="ECO:0000313" key="3">
    <source>
        <dbReference type="Proteomes" id="UP000179807"/>
    </source>
</evidence>
<dbReference type="PANTHER" id="PTHR28049:SF1">
    <property type="entry name" value="DSC E3 UBIQUITIN LIGASE COMPLEX SUBUNIT 3"/>
    <property type="match status" value="1"/>
</dbReference>
<dbReference type="InterPro" id="IPR045226">
    <property type="entry name" value="Dsc3"/>
</dbReference>
<feature type="transmembrane region" description="Helical" evidence="1">
    <location>
        <begin position="182"/>
        <end position="205"/>
    </location>
</feature>
<accession>A0A1J4JPW3</accession>
<dbReference type="GeneID" id="94843010"/>
<evidence type="ECO:0000313" key="2">
    <source>
        <dbReference type="EMBL" id="OHT01199.1"/>
    </source>
</evidence>
<keyword evidence="1" id="KW-0472">Membrane</keyword>
<evidence type="ECO:0000256" key="1">
    <source>
        <dbReference type="SAM" id="Phobius"/>
    </source>
</evidence>
<protein>
    <recommendedName>
        <fullName evidence="4">Ubiquitin-like domain-containing protein</fullName>
    </recommendedName>
</protein>
<comment type="caution">
    <text evidence="2">The sequence shown here is derived from an EMBL/GenBank/DDBJ whole genome shotgun (WGS) entry which is preliminary data.</text>
</comment>
<dbReference type="EMBL" id="MLAK01000924">
    <property type="protein sequence ID" value="OHT01199.1"/>
    <property type="molecule type" value="Genomic_DNA"/>
</dbReference>
<dbReference type="Proteomes" id="UP000179807">
    <property type="component" value="Unassembled WGS sequence"/>
</dbReference>